<evidence type="ECO:0000313" key="2">
    <source>
        <dbReference type="Proteomes" id="UP000519972"/>
    </source>
</evidence>
<evidence type="ECO:0000313" key="1">
    <source>
        <dbReference type="EMBL" id="NNU36050.1"/>
    </source>
</evidence>
<dbReference type="Proteomes" id="UP000519972">
    <property type="component" value="Unassembled WGS sequence"/>
</dbReference>
<accession>A0A7Y3S3P7</accession>
<dbReference type="AlphaFoldDB" id="A0A7Y3S3P7"/>
<proteinExistence type="predicted"/>
<sequence>MRIGNTRITLRGLELPALVGISVERRDLPLGEDPNAMPLARYIDRENLFTVLFSDLALAYIDGSLFRDEALAGGGEAFLAHLQVEASLATADSEKGAFAAEQVAFAPNSVFRSVVDAVANDDVLLCDDLGDEWADFIGVSTATSPTMISFYHAKHGNQSLSASAFHDSVGQAIKNLGRMSLPASMLPNKLASWNGRYRNNGVQTEIARMIRGGSPDEIAAKLDAVRSAPDVLQRVFIVTSSLSRAQVEEVLAAASHGAPPTPHFVQLYWLLMSYFSACTEMGVRGYVVCRP</sequence>
<organism evidence="1 2">
    <name type="scientific">Rhizobium sophorae</name>
    <dbReference type="NCBI Taxonomy" id="1535242"/>
    <lineage>
        <taxon>Bacteria</taxon>
        <taxon>Pseudomonadati</taxon>
        <taxon>Pseudomonadota</taxon>
        <taxon>Alphaproteobacteria</taxon>
        <taxon>Hyphomicrobiales</taxon>
        <taxon>Rhizobiaceae</taxon>
        <taxon>Rhizobium/Agrobacterium group</taxon>
        <taxon>Rhizobium</taxon>
    </lineage>
</organism>
<name>A0A7Y3S3P7_9HYPH</name>
<comment type="caution">
    <text evidence="1">The sequence shown here is derived from an EMBL/GenBank/DDBJ whole genome shotgun (WGS) entry which is preliminary data.</text>
</comment>
<dbReference type="EMBL" id="JABFCN010000009">
    <property type="protein sequence ID" value="NNU36050.1"/>
    <property type="molecule type" value="Genomic_DNA"/>
</dbReference>
<reference evidence="1 2" key="1">
    <citation type="submission" date="2020-02" db="EMBL/GenBank/DDBJ databases">
        <authorList>
            <person name="Sun Q."/>
        </authorList>
    </citation>
    <scope>NUCLEOTIDE SEQUENCE [LARGE SCALE GENOMIC DNA]</scope>
    <source>
        <strain evidence="1 2">CCBAU 03386</strain>
    </source>
</reference>
<protein>
    <submittedName>
        <fullName evidence="1">Uncharacterized protein</fullName>
    </submittedName>
</protein>
<keyword evidence="2" id="KW-1185">Reference proteome</keyword>
<gene>
    <name evidence="1" type="ORF">G9X64_06040</name>
</gene>